<organism evidence="2 3">
    <name type="scientific">Ignelater luminosus</name>
    <name type="common">Cucubano</name>
    <name type="synonym">Pyrophorus luminosus</name>
    <dbReference type="NCBI Taxonomy" id="2038154"/>
    <lineage>
        <taxon>Eukaryota</taxon>
        <taxon>Metazoa</taxon>
        <taxon>Ecdysozoa</taxon>
        <taxon>Arthropoda</taxon>
        <taxon>Hexapoda</taxon>
        <taxon>Insecta</taxon>
        <taxon>Pterygota</taxon>
        <taxon>Neoptera</taxon>
        <taxon>Endopterygota</taxon>
        <taxon>Coleoptera</taxon>
        <taxon>Polyphaga</taxon>
        <taxon>Elateriformia</taxon>
        <taxon>Elateroidea</taxon>
        <taxon>Elateridae</taxon>
        <taxon>Agrypninae</taxon>
        <taxon>Pyrophorini</taxon>
        <taxon>Ignelater</taxon>
    </lineage>
</organism>
<dbReference type="OrthoDB" id="6772076at2759"/>
<dbReference type="EMBL" id="VTPC01003858">
    <property type="protein sequence ID" value="KAF2897916.1"/>
    <property type="molecule type" value="Genomic_DNA"/>
</dbReference>
<comment type="caution">
    <text evidence="2">The sequence shown here is derived from an EMBL/GenBank/DDBJ whole genome shotgun (WGS) entry which is preliminary data.</text>
</comment>
<dbReference type="AlphaFoldDB" id="A0A8K0GG38"/>
<evidence type="ECO:0000313" key="2">
    <source>
        <dbReference type="EMBL" id="KAF2897916.1"/>
    </source>
</evidence>
<reference evidence="2" key="1">
    <citation type="submission" date="2019-08" db="EMBL/GenBank/DDBJ databases">
        <title>The genome of the North American firefly Photinus pyralis.</title>
        <authorList>
            <consortium name="Photinus pyralis genome working group"/>
            <person name="Fallon T.R."/>
            <person name="Sander Lower S.E."/>
            <person name="Weng J.-K."/>
        </authorList>
    </citation>
    <scope>NUCLEOTIDE SEQUENCE</scope>
    <source>
        <strain evidence="2">TRF0915ILg1</strain>
        <tissue evidence="2">Whole body</tissue>
    </source>
</reference>
<evidence type="ECO:0000313" key="3">
    <source>
        <dbReference type="Proteomes" id="UP000801492"/>
    </source>
</evidence>
<sequence>MFLPTLSVGEWMVKEYAKKDSGMNLPEENLQRAGRNGRSTNESRQTLQKEARRAQPYHVKYVNYADFRDFKGFQFYSSIRPGRKPGDLLVSDVCSYKYSPCGEMFYKVNYIDSYESLPKRLTTKHKNFVIPPLYISQPKINKEKY</sequence>
<feature type="compositionally biased region" description="Polar residues" evidence="1">
    <location>
        <begin position="37"/>
        <end position="46"/>
    </location>
</feature>
<dbReference type="Proteomes" id="UP000801492">
    <property type="component" value="Unassembled WGS sequence"/>
</dbReference>
<gene>
    <name evidence="2" type="ORF">ILUMI_08261</name>
</gene>
<feature type="region of interest" description="Disordered" evidence="1">
    <location>
        <begin position="24"/>
        <end position="51"/>
    </location>
</feature>
<name>A0A8K0GG38_IGNLU</name>
<protein>
    <submittedName>
        <fullName evidence="2">Uncharacterized protein</fullName>
    </submittedName>
</protein>
<keyword evidence="3" id="KW-1185">Reference proteome</keyword>
<proteinExistence type="predicted"/>
<evidence type="ECO:0000256" key="1">
    <source>
        <dbReference type="SAM" id="MobiDB-lite"/>
    </source>
</evidence>
<accession>A0A8K0GG38</accession>